<keyword evidence="4 7" id="KW-0812">Transmembrane</keyword>
<evidence type="ECO:0000256" key="6">
    <source>
        <dbReference type="ARBA" id="ARBA00023136"/>
    </source>
</evidence>
<evidence type="ECO:0000256" key="1">
    <source>
        <dbReference type="ARBA" id="ARBA00004651"/>
    </source>
</evidence>
<dbReference type="Proteomes" id="UP000006683">
    <property type="component" value="Chromosome"/>
</dbReference>
<feature type="domain" description="Concentrative nucleoside transporter C-terminal" evidence="9">
    <location>
        <begin position="194"/>
        <end position="293"/>
    </location>
</feature>
<dbReference type="Pfam" id="PF07670">
    <property type="entry name" value="Gate"/>
    <property type="match status" value="1"/>
</dbReference>
<dbReference type="AlphaFoldDB" id="E1SUX9"/>
<protein>
    <submittedName>
        <fullName evidence="11">Na+ dependent nucleoside transporter domain protein</fullName>
    </submittedName>
</protein>
<evidence type="ECO:0000259" key="8">
    <source>
        <dbReference type="Pfam" id="PF01773"/>
    </source>
</evidence>
<feature type="transmembrane region" description="Helical" evidence="7">
    <location>
        <begin position="88"/>
        <end position="111"/>
    </location>
</feature>
<dbReference type="InterPro" id="IPR008276">
    <property type="entry name" value="C_nuclsd_transpt"/>
</dbReference>
<dbReference type="HOGENOM" id="CLU_016813_4_2_6"/>
<gene>
    <name evidence="11" type="ordered locus">Fbal_2103</name>
</gene>
<dbReference type="InterPro" id="IPR002668">
    <property type="entry name" value="CNT_N_dom"/>
</dbReference>
<dbReference type="GeneID" id="67182310"/>
<feature type="domain" description="Concentrative nucleoside transporter N-terminal" evidence="8">
    <location>
        <begin position="8"/>
        <end position="81"/>
    </location>
</feature>
<dbReference type="Pfam" id="PF07662">
    <property type="entry name" value="Nucleos_tra2_C"/>
    <property type="match status" value="2"/>
</dbReference>
<dbReference type="KEGG" id="fbl:Fbal_2103"/>
<comment type="subcellular location">
    <subcellularLocation>
        <location evidence="1">Cell membrane</location>
        <topology evidence="1">Multi-pass membrane protein</topology>
    </subcellularLocation>
</comment>
<feature type="domain" description="Concentrative nucleoside transporter C-terminal" evidence="9">
    <location>
        <begin position="335"/>
        <end position="478"/>
    </location>
</feature>
<feature type="transmembrane region" description="Helical" evidence="7">
    <location>
        <begin position="166"/>
        <end position="188"/>
    </location>
</feature>
<evidence type="ECO:0000256" key="4">
    <source>
        <dbReference type="ARBA" id="ARBA00022692"/>
    </source>
</evidence>
<evidence type="ECO:0000256" key="5">
    <source>
        <dbReference type="ARBA" id="ARBA00022989"/>
    </source>
</evidence>
<evidence type="ECO:0000256" key="3">
    <source>
        <dbReference type="ARBA" id="ARBA00022475"/>
    </source>
</evidence>
<accession>E1SUX9</accession>
<dbReference type="GO" id="GO:0005337">
    <property type="term" value="F:nucleoside transmembrane transporter activity"/>
    <property type="evidence" value="ECO:0007669"/>
    <property type="project" value="InterPro"/>
</dbReference>
<evidence type="ECO:0000256" key="2">
    <source>
        <dbReference type="ARBA" id="ARBA00009033"/>
    </source>
</evidence>
<feature type="transmembrane region" description="Helical" evidence="7">
    <location>
        <begin position="458"/>
        <end position="483"/>
    </location>
</feature>
<dbReference type="InterPro" id="IPR011657">
    <property type="entry name" value="CNT_C_dom"/>
</dbReference>
<evidence type="ECO:0000259" key="10">
    <source>
        <dbReference type="Pfam" id="PF07670"/>
    </source>
</evidence>
<keyword evidence="5 7" id="KW-1133">Transmembrane helix</keyword>
<dbReference type="Pfam" id="PF01773">
    <property type="entry name" value="Nucleos_tra2_N"/>
    <property type="match status" value="1"/>
</dbReference>
<keyword evidence="6 7" id="KW-0472">Membrane</keyword>
<feature type="transmembrane region" description="Helical" evidence="7">
    <location>
        <begin position="422"/>
        <end position="446"/>
    </location>
</feature>
<feature type="domain" description="Nucleoside transporter/FeoB GTPase Gate" evidence="10">
    <location>
        <begin position="92"/>
        <end position="188"/>
    </location>
</feature>
<dbReference type="GO" id="GO:0005886">
    <property type="term" value="C:plasma membrane"/>
    <property type="evidence" value="ECO:0007669"/>
    <property type="project" value="UniProtKB-SubCell"/>
</dbReference>
<keyword evidence="3" id="KW-1003">Cell membrane</keyword>
<name>E1SUX9_FERBD</name>
<keyword evidence="12" id="KW-1185">Reference proteome</keyword>
<dbReference type="RefSeq" id="WP_013345612.1">
    <property type="nucleotide sequence ID" value="NC_014541.1"/>
</dbReference>
<reference evidence="11 12" key="1">
    <citation type="journal article" date="2010" name="Stand. Genomic Sci.">
        <title>Complete genome sequence of Ferrimonas balearica type strain (PAT).</title>
        <authorList>
            <person name="Nolan M."/>
            <person name="Sikorski J."/>
            <person name="Davenport K."/>
            <person name="Lucas S."/>
            <person name="Glavina Del Rio T."/>
            <person name="Tice H."/>
            <person name="Cheng J."/>
            <person name="Goodwin L."/>
            <person name="Pitluck S."/>
            <person name="Liolios K."/>
            <person name="Ivanova N."/>
            <person name="Mavromatis K."/>
            <person name="Ovchinnikova G."/>
            <person name="Pati A."/>
            <person name="Chen A."/>
            <person name="Palaniappan K."/>
            <person name="Land M."/>
            <person name="Hauser L."/>
            <person name="Chang Y."/>
            <person name="Jeffries C."/>
            <person name="Tapia R."/>
            <person name="Brettin T."/>
            <person name="Detter J."/>
            <person name="Han C."/>
            <person name="Yasawong M."/>
            <person name="Rohde M."/>
            <person name="Tindall B."/>
            <person name="Goker M."/>
            <person name="Woyke T."/>
            <person name="Bristow J."/>
            <person name="Eisen J."/>
            <person name="Markowitz V."/>
            <person name="Hugenholtz P."/>
            <person name="Kyrpides N."/>
            <person name="Klenk H."/>
            <person name="Lapidus A."/>
        </authorList>
    </citation>
    <scope>NUCLEOTIDE SEQUENCE [LARGE SCALE GENOMIC DNA]</scope>
    <source>
        <strain evidence="12">DSM 9799 / CCM 4581 / KCTC 23876 / PAT</strain>
    </source>
</reference>
<organism evidence="11 12">
    <name type="scientific">Ferrimonas balearica (strain DSM 9799 / CCM 4581 / KCTC 23876 / PAT)</name>
    <dbReference type="NCBI Taxonomy" id="550540"/>
    <lineage>
        <taxon>Bacteria</taxon>
        <taxon>Pseudomonadati</taxon>
        <taxon>Pseudomonadota</taxon>
        <taxon>Gammaproteobacteria</taxon>
        <taxon>Alteromonadales</taxon>
        <taxon>Ferrimonadaceae</taxon>
        <taxon>Ferrimonas</taxon>
    </lineage>
</organism>
<feature type="transmembrane region" description="Helical" evidence="7">
    <location>
        <begin position="258"/>
        <end position="283"/>
    </location>
</feature>
<evidence type="ECO:0000313" key="11">
    <source>
        <dbReference type="EMBL" id="ADN76306.1"/>
    </source>
</evidence>
<evidence type="ECO:0000313" key="12">
    <source>
        <dbReference type="Proteomes" id="UP000006683"/>
    </source>
</evidence>
<dbReference type="OrthoDB" id="9766455at2"/>
<dbReference type="PANTHER" id="PTHR10590:SF4">
    <property type="entry name" value="SOLUTE CARRIER FAMILY 28 MEMBER 3"/>
    <property type="match status" value="1"/>
</dbReference>
<dbReference type="InterPro" id="IPR011642">
    <property type="entry name" value="Gate_dom"/>
</dbReference>
<feature type="transmembrane region" description="Helical" evidence="7">
    <location>
        <begin position="31"/>
        <end position="51"/>
    </location>
</feature>
<evidence type="ECO:0000259" key="9">
    <source>
        <dbReference type="Pfam" id="PF07662"/>
    </source>
</evidence>
<dbReference type="GO" id="GO:0015293">
    <property type="term" value="F:symporter activity"/>
    <property type="evidence" value="ECO:0007669"/>
    <property type="project" value="TreeGrafter"/>
</dbReference>
<evidence type="ECO:0000256" key="7">
    <source>
        <dbReference type="SAM" id="Phobius"/>
    </source>
</evidence>
<dbReference type="PANTHER" id="PTHR10590">
    <property type="entry name" value="SODIUM/NUCLEOSIDE COTRANSPORTER"/>
    <property type="match status" value="1"/>
</dbReference>
<dbReference type="STRING" id="550540.Fbal_2103"/>
<dbReference type="EMBL" id="CP002209">
    <property type="protein sequence ID" value="ADN76306.1"/>
    <property type="molecule type" value="Genomic_DNA"/>
</dbReference>
<proteinExistence type="inferred from homology"/>
<sequence>MEVFISLLGMATLIGIALLFSENRRAVSVRTVAGALAFQIAFGAFVMFVPAGQSVLQAASNGVNNVIGYANAGLSFLMGDLANFKVGFIFLLHVLGPLVFVCALISVLYYLGLMQKIIGGIGGVLRAILGTSRAESLSATANIFVGPIEAPSLVRPFVNRMTRSELFAVMTGGLASVAGGTMIGYISLGIDPKYILTACFMTAPAGLLFAKLMCPETEKAEEDLNKVIDEVEDKPANVLDAAAAGASMGMQQVIQVGALLLAFVALIALINGMLSGIAAFFGYGNADLQAAFDALQATAANLPAFDGFAVALAQATEQNAAEIGQWITAIDRSVLIENLSSLNLGDNNAAAVQAVMTAAEAKLQLQSILGVLLAPLAWVMGVPWSEAQVAASFIGQKLAINEFVAYVDFMSVADTLSPKTQIIVTFALCGFANFGSLAMVIGGLVAMAPQRRQVLGQIGPRCLLAAALANLMSGTIAGLLFTFQ</sequence>
<dbReference type="eggNOG" id="COG1972">
    <property type="taxonomic scope" value="Bacteria"/>
</dbReference>
<comment type="similarity">
    <text evidence="2">Belongs to the concentrative nucleoside transporter (CNT) (TC 2.A.41) family.</text>
</comment>